<reference evidence="2" key="1">
    <citation type="submission" date="2017-09" db="EMBL/GenBank/DDBJ databases">
        <title>Depth-based differentiation of microbial function through sediment-hosted aquifers and enrichment of novel symbionts in the deep terrestrial subsurface.</title>
        <authorList>
            <person name="Probst A.J."/>
            <person name="Ladd B."/>
            <person name="Jarett J.K."/>
            <person name="Geller-Mcgrath D.E."/>
            <person name="Sieber C.M.K."/>
            <person name="Emerson J.B."/>
            <person name="Anantharaman K."/>
            <person name="Thomas B.C."/>
            <person name="Malmstrom R."/>
            <person name="Stieglmeier M."/>
            <person name="Klingl A."/>
            <person name="Woyke T."/>
            <person name="Ryan C.M."/>
            <person name="Banfield J.F."/>
        </authorList>
    </citation>
    <scope>NUCLEOTIDE SEQUENCE [LARGE SCALE GENOMIC DNA]</scope>
</reference>
<dbReference type="AlphaFoldDB" id="A0A2M8EVT4"/>
<dbReference type="InterPro" id="IPR036265">
    <property type="entry name" value="HIT-like_sf"/>
</dbReference>
<dbReference type="SUPFAM" id="SSF54197">
    <property type="entry name" value="HIT-like"/>
    <property type="match status" value="1"/>
</dbReference>
<dbReference type="Gene3D" id="3.30.428.10">
    <property type="entry name" value="HIT-like"/>
    <property type="match status" value="1"/>
</dbReference>
<organism evidence="1 2">
    <name type="scientific">Candidatus Shapirobacteria bacterium CG_4_9_14_0_2_um_filter_40_11</name>
    <dbReference type="NCBI Taxonomy" id="1974876"/>
    <lineage>
        <taxon>Bacteria</taxon>
        <taxon>Candidatus Shapironibacteriota</taxon>
    </lineage>
</organism>
<accession>A0A2M8EVT4</accession>
<dbReference type="EMBL" id="PFSE01000004">
    <property type="protein sequence ID" value="PJC29232.1"/>
    <property type="molecule type" value="Genomic_DNA"/>
</dbReference>
<protein>
    <recommendedName>
        <fullName evidence="3">HIT domain-containing protein</fullName>
    </recommendedName>
</protein>
<evidence type="ECO:0000313" key="1">
    <source>
        <dbReference type="EMBL" id="PJC29232.1"/>
    </source>
</evidence>
<dbReference type="Proteomes" id="UP000230885">
    <property type="component" value="Unassembled WGS sequence"/>
</dbReference>
<evidence type="ECO:0008006" key="3">
    <source>
        <dbReference type="Google" id="ProtNLM"/>
    </source>
</evidence>
<proteinExistence type="predicted"/>
<gene>
    <name evidence="1" type="ORF">CO053_00430</name>
</gene>
<name>A0A2M8EVT4_9BACT</name>
<evidence type="ECO:0000313" key="2">
    <source>
        <dbReference type="Proteomes" id="UP000230885"/>
    </source>
</evidence>
<comment type="caution">
    <text evidence="1">The sequence shown here is derived from an EMBL/GenBank/DDBJ whole genome shotgun (WGS) entry which is preliminary data.</text>
</comment>
<sequence length="140" mass="16749">MTMAEDFSKNLIKEYKHWAIYAHHNQSYLGRCVVWCKRDNALDLADATLEEQAELFLVLSDLREATKKIFQPDWFNYSFLGNETRRLHGHFIPRYAKPKTFMDIVFEDKLYGHNYKTDHNFKTSPELLLAVRDKYREVLK</sequence>